<evidence type="ECO:0000256" key="3">
    <source>
        <dbReference type="ARBA" id="ARBA00046271"/>
    </source>
</evidence>
<name>A0A4S8RDZ0_9HELO</name>
<evidence type="ECO:0000256" key="4">
    <source>
        <dbReference type="SAM" id="MobiDB-lite"/>
    </source>
</evidence>
<feature type="chain" id="PRO_5021027878" evidence="5">
    <location>
        <begin position="18"/>
        <end position="269"/>
    </location>
</feature>
<feature type="compositionally biased region" description="Basic and acidic residues" evidence="4">
    <location>
        <begin position="236"/>
        <end position="255"/>
    </location>
</feature>
<keyword evidence="2" id="KW-0576">Peroxisome</keyword>
<dbReference type="EMBL" id="PQXL01000020">
    <property type="protein sequence ID" value="THV54785.1"/>
    <property type="molecule type" value="Genomic_DNA"/>
</dbReference>
<dbReference type="GO" id="GO:0016559">
    <property type="term" value="P:peroxisome fission"/>
    <property type="evidence" value="ECO:0007669"/>
    <property type="project" value="InterPro"/>
</dbReference>
<dbReference type="AlphaFoldDB" id="A0A4S8RDZ0"/>
<evidence type="ECO:0000313" key="7">
    <source>
        <dbReference type="Proteomes" id="UP000308671"/>
    </source>
</evidence>
<dbReference type="GO" id="GO:0005778">
    <property type="term" value="C:peroxisomal membrane"/>
    <property type="evidence" value="ECO:0007669"/>
    <property type="project" value="UniProtKB-SubCell"/>
</dbReference>
<comment type="caution">
    <text evidence="6">The sequence shown here is derived from an EMBL/GenBank/DDBJ whole genome shotgun (WGS) entry which is preliminary data.</text>
</comment>
<sequence>MLLHSCASALILAPTLQHFYPTTLPSYIPRLGALALLHPTISYSHSGAPTLQHFYPTTLPSYIPRLGALALLQSYSLAPSPLVSYFPLSPTQIVESLTILDIMGVCNTPWSSTCTLEGNKFWFYSLSISIFGGLWDLYHLLANNDTTLKPNSQENTHDSDLATKPVDVTQIIAEQPGKNKKGKIKTEIWLKIIENAADLFQPGAGTGWIVSDRGVVGVMTVVSTLLSSRDIWKRVGEREGEKEGGSGEGEGKGEGEGSTGKTKGVIGTV</sequence>
<accession>A0A4S8RDZ0</accession>
<dbReference type="InterPro" id="IPR008733">
    <property type="entry name" value="PEX11"/>
</dbReference>
<feature type="compositionally biased region" description="Low complexity" evidence="4">
    <location>
        <begin position="259"/>
        <end position="269"/>
    </location>
</feature>
<evidence type="ECO:0000256" key="5">
    <source>
        <dbReference type="SAM" id="SignalP"/>
    </source>
</evidence>
<dbReference type="Proteomes" id="UP000308671">
    <property type="component" value="Unassembled WGS sequence"/>
</dbReference>
<comment type="subcellular location">
    <subcellularLocation>
        <location evidence="3">Peroxisome membrane</location>
    </subcellularLocation>
</comment>
<dbReference type="Pfam" id="PF05648">
    <property type="entry name" value="PEX11"/>
    <property type="match status" value="1"/>
</dbReference>
<keyword evidence="1" id="KW-0472">Membrane</keyword>
<reference evidence="6 7" key="1">
    <citation type="submission" date="2017-12" db="EMBL/GenBank/DDBJ databases">
        <title>Comparative genomics of Botrytis spp.</title>
        <authorList>
            <person name="Valero-Jimenez C.A."/>
            <person name="Tapia P."/>
            <person name="Veloso J."/>
            <person name="Silva-Moreno E."/>
            <person name="Staats M."/>
            <person name="Valdes J.H."/>
            <person name="Van Kan J.A.L."/>
        </authorList>
    </citation>
    <scope>NUCLEOTIDE SEQUENCE [LARGE SCALE GENOMIC DNA]</scope>
    <source>
        <strain evidence="6 7">MUCL435</strain>
    </source>
</reference>
<feature type="signal peptide" evidence="5">
    <location>
        <begin position="1"/>
        <end position="17"/>
    </location>
</feature>
<evidence type="ECO:0000313" key="6">
    <source>
        <dbReference type="EMBL" id="THV54785.1"/>
    </source>
</evidence>
<gene>
    <name evidence="6" type="ORF">BGAL_0020g00390</name>
</gene>
<keyword evidence="7" id="KW-1185">Reference proteome</keyword>
<proteinExistence type="predicted"/>
<evidence type="ECO:0000256" key="2">
    <source>
        <dbReference type="ARBA" id="ARBA00023140"/>
    </source>
</evidence>
<organism evidence="6 7">
    <name type="scientific">Botrytis galanthina</name>
    <dbReference type="NCBI Taxonomy" id="278940"/>
    <lineage>
        <taxon>Eukaryota</taxon>
        <taxon>Fungi</taxon>
        <taxon>Dikarya</taxon>
        <taxon>Ascomycota</taxon>
        <taxon>Pezizomycotina</taxon>
        <taxon>Leotiomycetes</taxon>
        <taxon>Helotiales</taxon>
        <taxon>Sclerotiniaceae</taxon>
        <taxon>Botrytis</taxon>
    </lineage>
</organism>
<protein>
    <submittedName>
        <fullName evidence="6">Uncharacterized protein</fullName>
    </submittedName>
</protein>
<dbReference type="OrthoDB" id="3636394at2759"/>
<feature type="region of interest" description="Disordered" evidence="4">
    <location>
        <begin position="236"/>
        <end position="269"/>
    </location>
</feature>
<keyword evidence="5" id="KW-0732">Signal</keyword>
<evidence type="ECO:0000256" key="1">
    <source>
        <dbReference type="ARBA" id="ARBA00023136"/>
    </source>
</evidence>